<accession>A0AAV2ZEP8</accession>
<feature type="compositionally biased region" description="Basic and acidic residues" evidence="1">
    <location>
        <begin position="1"/>
        <end position="10"/>
    </location>
</feature>
<evidence type="ECO:0000313" key="3">
    <source>
        <dbReference type="Proteomes" id="UP001146120"/>
    </source>
</evidence>
<dbReference type="Proteomes" id="UP001146120">
    <property type="component" value="Unassembled WGS sequence"/>
</dbReference>
<sequence length="94" mass="10852">MPRSLKEHKSVFQRVQHSRKCQRLDRMRKDDNEQEQADSGTATITVSLNRSSDLRLAFDDAELGLPRHNMLGQGIFESFVLHDMPSDGRLQSRQ</sequence>
<evidence type="ECO:0000313" key="2">
    <source>
        <dbReference type="EMBL" id="DBA04686.1"/>
    </source>
</evidence>
<gene>
    <name evidence="2" type="ORF">N0F65_012269</name>
</gene>
<reference evidence="2" key="2">
    <citation type="journal article" date="2023" name="Microbiol Resour">
        <title>Decontamination and Annotation of the Draft Genome Sequence of the Oomycete Lagenidium giganteum ARSEF 373.</title>
        <authorList>
            <person name="Morgan W.R."/>
            <person name="Tartar A."/>
        </authorList>
    </citation>
    <scope>NUCLEOTIDE SEQUENCE</scope>
    <source>
        <strain evidence="2">ARSEF 373</strain>
    </source>
</reference>
<protein>
    <submittedName>
        <fullName evidence="2">Uncharacterized protein</fullName>
    </submittedName>
</protein>
<feature type="compositionally biased region" description="Basic and acidic residues" evidence="1">
    <location>
        <begin position="22"/>
        <end position="31"/>
    </location>
</feature>
<name>A0AAV2ZEP8_9STRA</name>
<proteinExistence type="predicted"/>
<organism evidence="2 3">
    <name type="scientific">Lagenidium giganteum</name>
    <dbReference type="NCBI Taxonomy" id="4803"/>
    <lineage>
        <taxon>Eukaryota</taxon>
        <taxon>Sar</taxon>
        <taxon>Stramenopiles</taxon>
        <taxon>Oomycota</taxon>
        <taxon>Peronosporomycetes</taxon>
        <taxon>Pythiales</taxon>
        <taxon>Pythiaceae</taxon>
    </lineage>
</organism>
<keyword evidence="3" id="KW-1185">Reference proteome</keyword>
<comment type="caution">
    <text evidence="2">The sequence shown here is derived from an EMBL/GenBank/DDBJ whole genome shotgun (WGS) entry which is preliminary data.</text>
</comment>
<feature type="region of interest" description="Disordered" evidence="1">
    <location>
        <begin position="1"/>
        <end position="44"/>
    </location>
</feature>
<evidence type="ECO:0000256" key="1">
    <source>
        <dbReference type="SAM" id="MobiDB-lite"/>
    </source>
</evidence>
<reference evidence="2" key="1">
    <citation type="submission" date="2022-11" db="EMBL/GenBank/DDBJ databases">
        <authorList>
            <person name="Morgan W.R."/>
            <person name="Tartar A."/>
        </authorList>
    </citation>
    <scope>NUCLEOTIDE SEQUENCE</scope>
    <source>
        <strain evidence="2">ARSEF 373</strain>
    </source>
</reference>
<dbReference type="EMBL" id="DAKRPA010000006">
    <property type="protein sequence ID" value="DBA04686.1"/>
    <property type="molecule type" value="Genomic_DNA"/>
</dbReference>
<dbReference type="AlphaFoldDB" id="A0AAV2ZEP8"/>